<feature type="chain" id="PRO_5029517399" evidence="1">
    <location>
        <begin position="19"/>
        <end position="100"/>
    </location>
</feature>
<proteinExistence type="predicted"/>
<keyword evidence="1" id="KW-0732">Signal</keyword>
<evidence type="ECO:0000313" key="3">
    <source>
        <dbReference type="Proteomes" id="UP000488299"/>
    </source>
</evidence>
<evidence type="ECO:0000256" key="1">
    <source>
        <dbReference type="SAM" id="SignalP"/>
    </source>
</evidence>
<gene>
    <name evidence="2" type="ORF">F5984_25780</name>
</gene>
<dbReference type="AlphaFoldDB" id="A0A7J5TRY8"/>
<dbReference type="Proteomes" id="UP000488299">
    <property type="component" value="Unassembled WGS sequence"/>
</dbReference>
<accession>A0A7J5TRY8</accession>
<dbReference type="RefSeq" id="WP_152127189.1">
    <property type="nucleotide sequence ID" value="NZ_WELI01000021.1"/>
</dbReference>
<protein>
    <submittedName>
        <fullName evidence="2">Uncharacterized protein</fullName>
    </submittedName>
</protein>
<evidence type="ECO:0000313" key="2">
    <source>
        <dbReference type="EMBL" id="KAB7725584.1"/>
    </source>
</evidence>
<sequence>MKRTLPFLLITVTLTAQAQQPKAPPLTITADSVALFSIEEDALQTGRELQRQQGYVSQIELTPQGGIRFGVWRQHNTYLTAHKATHLRTGLNALPALMHL</sequence>
<reference evidence="2 3" key="1">
    <citation type="submission" date="2019-10" db="EMBL/GenBank/DDBJ databases">
        <title>Rudanella paleaurantiibacter sp. nov., isolated from sludge.</title>
        <authorList>
            <person name="Xu S.Q."/>
        </authorList>
    </citation>
    <scope>NUCLEOTIDE SEQUENCE [LARGE SCALE GENOMIC DNA]</scope>
    <source>
        <strain evidence="2 3">HX-22-17</strain>
    </source>
</reference>
<keyword evidence="3" id="KW-1185">Reference proteome</keyword>
<comment type="caution">
    <text evidence="2">The sequence shown here is derived from an EMBL/GenBank/DDBJ whole genome shotgun (WGS) entry which is preliminary data.</text>
</comment>
<name>A0A7J5TRY8_9BACT</name>
<dbReference type="EMBL" id="WELI01000021">
    <property type="protein sequence ID" value="KAB7725584.1"/>
    <property type="molecule type" value="Genomic_DNA"/>
</dbReference>
<organism evidence="2 3">
    <name type="scientific">Rudanella paleaurantiibacter</name>
    <dbReference type="NCBI Taxonomy" id="2614655"/>
    <lineage>
        <taxon>Bacteria</taxon>
        <taxon>Pseudomonadati</taxon>
        <taxon>Bacteroidota</taxon>
        <taxon>Cytophagia</taxon>
        <taxon>Cytophagales</taxon>
        <taxon>Cytophagaceae</taxon>
        <taxon>Rudanella</taxon>
    </lineage>
</organism>
<feature type="signal peptide" evidence="1">
    <location>
        <begin position="1"/>
        <end position="18"/>
    </location>
</feature>